<protein>
    <submittedName>
        <fullName evidence="1">Kinetochore complex Sim4 subunit Fta1-domain-containing protein</fullName>
    </submittedName>
</protein>
<dbReference type="OrthoDB" id="8864979at2759"/>
<comment type="caution">
    <text evidence="1">The sequence shown here is derived from an EMBL/GenBank/DDBJ whole genome shotgun (WGS) entry which is preliminary data.</text>
</comment>
<name>A0A9P7YGM5_9HELO</name>
<sequence>MATQSQDVPPYPLYDTTFNLYRASPLYTGNDSGLDDLTLRQQAAKFRDILVGDVLRGVRVGLEPEDGTLAYSGALQTVTWTLLPAEERWKGQLDTQSVGDEDTTINLSDGVGLLVTVAYEKIQYTAVLLRAIRGGNWDETTAGVELDEGFEHFPLLLVKMPASLRETFVDFLSTTFDARISPLQFPSAYVTTTFEQYLAYICVGEDGEPLDTGESTRAMKKIVGGIEVYVGFDLPGGSSTLKTIDIKISKEDLPRIISRGKTIQNGKEDAPLWNALTAYVNAHLALDLNHDRVRIMRIACDAFVFGAEGKIKLFHPDANADEDGPQRRTTKRFLGSLIDVAKGNTLSKSLQGD</sequence>
<reference evidence="1" key="1">
    <citation type="journal article" date="2021" name="IMA Fungus">
        <title>Genomic characterization of three marine fungi, including Emericellopsis atlantica sp. nov. with signatures of a generalist lifestyle and marine biomass degradation.</title>
        <authorList>
            <person name="Hagestad O.C."/>
            <person name="Hou L."/>
            <person name="Andersen J.H."/>
            <person name="Hansen E.H."/>
            <person name="Altermark B."/>
            <person name="Li C."/>
            <person name="Kuhnert E."/>
            <person name="Cox R.J."/>
            <person name="Crous P.W."/>
            <person name="Spatafora J.W."/>
            <person name="Lail K."/>
            <person name="Amirebrahimi M."/>
            <person name="Lipzen A."/>
            <person name="Pangilinan J."/>
            <person name="Andreopoulos W."/>
            <person name="Hayes R.D."/>
            <person name="Ng V."/>
            <person name="Grigoriev I.V."/>
            <person name="Jackson S.A."/>
            <person name="Sutton T.D.S."/>
            <person name="Dobson A.D.W."/>
            <person name="Rama T."/>
        </authorList>
    </citation>
    <scope>NUCLEOTIDE SEQUENCE</scope>
    <source>
        <strain evidence="1">TRa018bII</strain>
    </source>
</reference>
<evidence type="ECO:0000313" key="1">
    <source>
        <dbReference type="EMBL" id="KAG9232862.1"/>
    </source>
</evidence>
<accession>A0A9P7YGM5</accession>
<dbReference type="InterPro" id="IPR025204">
    <property type="entry name" value="CENP-L"/>
</dbReference>
<evidence type="ECO:0000313" key="2">
    <source>
        <dbReference type="Proteomes" id="UP000824998"/>
    </source>
</evidence>
<proteinExistence type="predicted"/>
<dbReference type="Proteomes" id="UP000824998">
    <property type="component" value="Unassembled WGS sequence"/>
</dbReference>
<keyword evidence="2" id="KW-1185">Reference proteome</keyword>
<gene>
    <name evidence="1" type="ORF">BJ875DRAFT_64916</name>
</gene>
<dbReference type="EMBL" id="MU251526">
    <property type="protein sequence ID" value="KAG9232862.1"/>
    <property type="molecule type" value="Genomic_DNA"/>
</dbReference>
<organism evidence="1 2">
    <name type="scientific">Amylocarpus encephaloides</name>
    <dbReference type="NCBI Taxonomy" id="45428"/>
    <lineage>
        <taxon>Eukaryota</taxon>
        <taxon>Fungi</taxon>
        <taxon>Dikarya</taxon>
        <taxon>Ascomycota</taxon>
        <taxon>Pezizomycotina</taxon>
        <taxon>Leotiomycetes</taxon>
        <taxon>Helotiales</taxon>
        <taxon>Helotiales incertae sedis</taxon>
        <taxon>Amylocarpus</taxon>
    </lineage>
</organism>
<dbReference type="Pfam" id="PF13092">
    <property type="entry name" value="CENP-L"/>
    <property type="match status" value="1"/>
</dbReference>
<dbReference type="AlphaFoldDB" id="A0A9P7YGM5"/>